<sequence length="84" mass="10087">MFTCDDFTFNGIPEWEHGDFDERYPAVVVLNDLKMTIEYHVASKMVTAVHCDGKRKQDPKRWELPRWNGWRVKYRKASRIIDIK</sequence>
<reference evidence="1" key="1">
    <citation type="journal article" date="2017" name="Genome Announc.">
        <title>Whole-Genome Sequence of Photobacterium damselae subsp. piscicida Strain 91-197, Isolated from Hybrid Striped Bass (Morone sp.) in the United States.</title>
        <authorList>
            <person name="Teru Y."/>
            <person name="Hikima J."/>
            <person name="Kono T."/>
            <person name="Sakai M."/>
            <person name="Takano T."/>
            <person name="Hawke J.P."/>
            <person name="Takeyama H."/>
            <person name="Aoki T."/>
        </authorList>
    </citation>
    <scope>NUCLEOTIDE SEQUENCE</scope>
    <source>
        <strain evidence="1">91-197</strain>
    </source>
</reference>
<evidence type="ECO:0000313" key="3">
    <source>
        <dbReference type="Proteomes" id="UP000218676"/>
    </source>
</evidence>
<dbReference type="Proteomes" id="UP000218676">
    <property type="component" value="Chromosome 1"/>
</dbReference>
<evidence type="ECO:0000313" key="1">
    <source>
        <dbReference type="EMBL" id="BAX52982.1"/>
    </source>
</evidence>
<reference evidence="3" key="2">
    <citation type="submission" date="2017-05" db="EMBL/GenBank/DDBJ databases">
        <title>Whole genome sequence of fish pathogenic bacteria, Photobacterium damselae subsp. piscicida, strain 91-197, isolated from hybrid striped bass (Morone sp.) in USA.</title>
        <authorList>
            <person name="Teru Y."/>
            <person name="Hikima J."/>
            <person name="Kono T."/>
            <person name="Sakai M."/>
            <person name="Takano T."/>
            <person name="Hawke J.P."/>
            <person name="Takeyama H."/>
            <person name="Aoki T."/>
        </authorList>
    </citation>
    <scope>NUCLEOTIDE SEQUENCE [LARGE SCALE GENOMIC DNA]</scope>
    <source>
        <strain evidence="3">91-197</strain>
    </source>
</reference>
<accession>A0A1V1VBH1</accession>
<evidence type="ECO:0000313" key="2">
    <source>
        <dbReference type="EMBL" id="QOD57739.1"/>
    </source>
</evidence>
<dbReference type="Proteomes" id="UP000516656">
    <property type="component" value="Chromosome 1"/>
</dbReference>
<evidence type="ECO:0000313" key="4">
    <source>
        <dbReference type="Proteomes" id="UP000516656"/>
    </source>
</evidence>
<reference evidence="2 4" key="3">
    <citation type="submission" date="2020-09" db="EMBL/GenBank/DDBJ databases">
        <title>Complete, closed and curated genome sequences of Photobacterium damselae subsp. piscicida isolates from Australia indicate localised evolution and additional plasmid-borne pathogenicity mechanisms.</title>
        <authorList>
            <person name="Baseggio L."/>
            <person name="Silayeva O."/>
            <person name="Buller N."/>
            <person name="Landos M."/>
            <person name="Engelstaedter J."/>
            <person name="Barnes A.C."/>
        </authorList>
    </citation>
    <scope>NUCLEOTIDE SEQUENCE [LARGE SCALE GENOMIC DNA]</scope>
    <source>
        <strain evidence="2 4">AS-16-0540-1</strain>
    </source>
</reference>
<dbReference type="AlphaFoldDB" id="A0A1V1VBH1"/>
<proteinExistence type="predicted"/>
<name>A0A1V1VBH1_PHODP</name>
<dbReference type="EMBL" id="CP061854">
    <property type="protein sequence ID" value="QOD57739.1"/>
    <property type="molecule type" value="Genomic_DNA"/>
</dbReference>
<organism evidence="2 4">
    <name type="scientific">Photobacterium damsela subsp. piscicida</name>
    <name type="common">Pasteurella piscicida</name>
    <dbReference type="NCBI Taxonomy" id="38294"/>
    <lineage>
        <taxon>Bacteria</taxon>
        <taxon>Pseudomonadati</taxon>
        <taxon>Pseudomonadota</taxon>
        <taxon>Gammaproteobacteria</taxon>
        <taxon>Vibrionales</taxon>
        <taxon>Vibrionaceae</taxon>
        <taxon>Photobacterium</taxon>
    </lineage>
</organism>
<gene>
    <name evidence="2" type="ORF">IC627_07825</name>
    <name evidence="1" type="ORF">PDPUS_1_01608</name>
</gene>
<dbReference type="RefSeq" id="WP_086958155.1">
    <property type="nucleotide sequence ID" value="NZ_AP018045.1"/>
</dbReference>
<dbReference type="EMBL" id="AP018045">
    <property type="protein sequence ID" value="BAX52982.1"/>
    <property type="molecule type" value="Genomic_DNA"/>
</dbReference>
<protein>
    <submittedName>
        <fullName evidence="2">Uncharacterized protein</fullName>
    </submittedName>
</protein>